<reference evidence="2 3" key="1">
    <citation type="journal article" date="2019" name="Sci. Rep.">
        <title>Orb-weaving spider Araneus ventricosus genome elucidates the spidroin gene catalogue.</title>
        <authorList>
            <person name="Kono N."/>
            <person name="Nakamura H."/>
            <person name="Ohtoshi R."/>
            <person name="Moran D.A.P."/>
            <person name="Shinohara A."/>
            <person name="Yoshida Y."/>
            <person name="Fujiwara M."/>
            <person name="Mori M."/>
            <person name="Tomita M."/>
            <person name="Arakawa K."/>
        </authorList>
    </citation>
    <scope>NUCLEOTIDE SEQUENCE [LARGE SCALE GENOMIC DNA]</scope>
</reference>
<feature type="region of interest" description="Disordered" evidence="1">
    <location>
        <begin position="288"/>
        <end position="317"/>
    </location>
</feature>
<evidence type="ECO:0000256" key="1">
    <source>
        <dbReference type="SAM" id="MobiDB-lite"/>
    </source>
</evidence>
<protein>
    <submittedName>
        <fullName evidence="2">Uncharacterized protein</fullName>
    </submittedName>
</protein>
<proteinExistence type="predicted"/>
<dbReference type="EMBL" id="BGPR01000053">
    <property type="protein sequence ID" value="GBL87479.1"/>
    <property type="molecule type" value="Genomic_DNA"/>
</dbReference>
<comment type="caution">
    <text evidence="2">The sequence shown here is derived from an EMBL/GenBank/DDBJ whole genome shotgun (WGS) entry which is preliminary data.</text>
</comment>
<evidence type="ECO:0000313" key="2">
    <source>
        <dbReference type="EMBL" id="GBL87479.1"/>
    </source>
</evidence>
<accession>A0A4Y2B7W3</accession>
<dbReference type="Proteomes" id="UP000499080">
    <property type="component" value="Unassembled WGS sequence"/>
</dbReference>
<dbReference type="AlphaFoldDB" id="A0A4Y2B7W3"/>
<gene>
    <name evidence="2" type="ORF">AVEN_118405_1</name>
</gene>
<organism evidence="2 3">
    <name type="scientific">Araneus ventricosus</name>
    <name type="common">Orbweaver spider</name>
    <name type="synonym">Epeira ventricosa</name>
    <dbReference type="NCBI Taxonomy" id="182803"/>
    <lineage>
        <taxon>Eukaryota</taxon>
        <taxon>Metazoa</taxon>
        <taxon>Ecdysozoa</taxon>
        <taxon>Arthropoda</taxon>
        <taxon>Chelicerata</taxon>
        <taxon>Arachnida</taxon>
        <taxon>Araneae</taxon>
        <taxon>Araneomorphae</taxon>
        <taxon>Entelegynae</taxon>
        <taxon>Araneoidea</taxon>
        <taxon>Araneidae</taxon>
        <taxon>Araneus</taxon>
    </lineage>
</organism>
<sequence length="317" mass="36489">MASGNIRISEVNIPGKYFTIQHHYNDFYSVIREIDVPEGTLLSTFNIPLYNEDHEEFVRGFNANMKNIFTDIPLVFTHIKNKRQLKVELKRAFDWIITAEKGNQLLRVLSLDPNKNFSIPHKPGGFTNAKDLFKEFKFICLRLSADSRVGLHVPRHTVVTFGEKLKDLLGFSQQTFDHESRTIISKRGHRLQPEHCIAHYQNQIGNANPYFSSDFPIQRGYGFFSSLRRYALPLMMQAGKYLGKRLLTSGRNIVEDVSQGKSFRHAARDQIRQSGREITADILHKLRGGGGVKRKKSKQSHQTKRKKLSRTDVFSDL</sequence>
<evidence type="ECO:0000313" key="3">
    <source>
        <dbReference type="Proteomes" id="UP000499080"/>
    </source>
</evidence>
<dbReference type="OrthoDB" id="6427943at2759"/>
<keyword evidence="3" id="KW-1185">Reference proteome</keyword>
<feature type="compositionally biased region" description="Basic residues" evidence="1">
    <location>
        <begin position="292"/>
        <end position="308"/>
    </location>
</feature>
<name>A0A4Y2B7W3_ARAVE</name>